<evidence type="ECO:0000313" key="1">
    <source>
        <dbReference type="EMBL" id="JAD33272.1"/>
    </source>
</evidence>
<name>A0A0A8ZEG2_ARUDO</name>
<reference evidence="1" key="2">
    <citation type="journal article" date="2015" name="Data Brief">
        <title>Shoot transcriptome of the giant reed, Arundo donax.</title>
        <authorList>
            <person name="Barrero R.A."/>
            <person name="Guerrero F.D."/>
            <person name="Moolhuijzen P."/>
            <person name="Goolsby J.A."/>
            <person name="Tidwell J."/>
            <person name="Bellgard S.E."/>
            <person name="Bellgard M.I."/>
        </authorList>
    </citation>
    <scope>NUCLEOTIDE SEQUENCE</scope>
    <source>
        <tissue evidence="1">Shoot tissue taken approximately 20 cm above the soil surface</tissue>
    </source>
</reference>
<protein>
    <submittedName>
        <fullName evidence="1">Uncharacterized protein</fullName>
    </submittedName>
</protein>
<organism evidence="1">
    <name type="scientific">Arundo donax</name>
    <name type="common">Giant reed</name>
    <name type="synonym">Donax arundinaceus</name>
    <dbReference type="NCBI Taxonomy" id="35708"/>
    <lineage>
        <taxon>Eukaryota</taxon>
        <taxon>Viridiplantae</taxon>
        <taxon>Streptophyta</taxon>
        <taxon>Embryophyta</taxon>
        <taxon>Tracheophyta</taxon>
        <taxon>Spermatophyta</taxon>
        <taxon>Magnoliopsida</taxon>
        <taxon>Liliopsida</taxon>
        <taxon>Poales</taxon>
        <taxon>Poaceae</taxon>
        <taxon>PACMAD clade</taxon>
        <taxon>Arundinoideae</taxon>
        <taxon>Arundineae</taxon>
        <taxon>Arundo</taxon>
    </lineage>
</organism>
<dbReference type="AlphaFoldDB" id="A0A0A8ZEG2"/>
<accession>A0A0A8ZEG2</accession>
<sequence length="45" mass="5166">MARSLTSVIESPSNSLIRSRSRELPIHFLCMAQRIVDFYNRIGTV</sequence>
<proteinExistence type="predicted"/>
<reference evidence="1" key="1">
    <citation type="submission" date="2014-09" db="EMBL/GenBank/DDBJ databases">
        <authorList>
            <person name="Magalhaes I.L.F."/>
            <person name="Oliveira U."/>
            <person name="Santos F.R."/>
            <person name="Vidigal T.H.D.A."/>
            <person name="Brescovit A.D."/>
            <person name="Santos A.J."/>
        </authorList>
    </citation>
    <scope>NUCLEOTIDE SEQUENCE</scope>
    <source>
        <tissue evidence="1">Shoot tissue taken approximately 20 cm above the soil surface</tissue>
    </source>
</reference>
<dbReference type="EMBL" id="GBRH01264623">
    <property type="protein sequence ID" value="JAD33272.1"/>
    <property type="molecule type" value="Transcribed_RNA"/>
</dbReference>